<dbReference type="PANTHER" id="PTHR21485:SF6">
    <property type="entry name" value="N-ACYLNEURAMINATE CYTIDYLYLTRANSFERASE-RELATED"/>
    <property type="match status" value="1"/>
</dbReference>
<keyword evidence="1" id="KW-0548">Nucleotidyltransferase</keyword>
<protein>
    <submittedName>
        <fullName evidence="1">Cytidylyltransferase domain-containing protein</fullName>
    </submittedName>
</protein>
<dbReference type="CDD" id="cd02513">
    <property type="entry name" value="CMP-NeuAc_Synthase"/>
    <property type="match status" value="1"/>
</dbReference>
<dbReference type="EMBL" id="JBHUHQ010000016">
    <property type="protein sequence ID" value="MFD2044933.1"/>
    <property type="molecule type" value="Genomic_DNA"/>
</dbReference>
<sequence>MYEGNSFIAIIPARSGSKGIKDKNIKSLNGKPMIAYTIEAALKSNIFDDVVVSTDSEKYASIAEEHGARVPFLRPKELASDTSTTIDVIEYTLIEMEKMGYTYDYFMLLQPTSPLRNVNDIQNAVKILFELKANSIVSVCEAEHSPLLMNTLDETLSMDNFIHLTNHRRRQDLTPYYRLNGAIYLSKVKLFLQKKTFYGIQSFAYIMDKNKSIDVDSEIDFELVKILLNNNDL</sequence>
<dbReference type="InterPro" id="IPR029044">
    <property type="entry name" value="Nucleotide-diphossugar_trans"/>
</dbReference>
<organism evidence="1 2">
    <name type="scientific">Ornithinibacillus salinisoli</name>
    <dbReference type="NCBI Taxonomy" id="1848459"/>
    <lineage>
        <taxon>Bacteria</taxon>
        <taxon>Bacillati</taxon>
        <taxon>Bacillota</taxon>
        <taxon>Bacilli</taxon>
        <taxon>Bacillales</taxon>
        <taxon>Bacillaceae</taxon>
        <taxon>Ornithinibacillus</taxon>
    </lineage>
</organism>
<dbReference type="Proteomes" id="UP001597383">
    <property type="component" value="Unassembled WGS sequence"/>
</dbReference>
<dbReference type="PANTHER" id="PTHR21485">
    <property type="entry name" value="HAD SUPERFAMILY MEMBERS CMAS AND KDSC"/>
    <property type="match status" value="1"/>
</dbReference>
<keyword evidence="1" id="KW-0808">Transferase</keyword>
<keyword evidence="2" id="KW-1185">Reference proteome</keyword>
<dbReference type="InterPro" id="IPR003329">
    <property type="entry name" value="Cytidylyl_trans"/>
</dbReference>
<evidence type="ECO:0000313" key="2">
    <source>
        <dbReference type="Proteomes" id="UP001597383"/>
    </source>
</evidence>
<accession>A0ABW4W0F6</accession>
<gene>
    <name evidence="1" type="ORF">ACFSJF_11685</name>
</gene>
<dbReference type="Gene3D" id="3.90.550.10">
    <property type="entry name" value="Spore Coat Polysaccharide Biosynthesis Protein SpsA, Chain A"/>
    <property type="match status" value="1"/>
</dbReference>
<name>A0ABW4W0F6_9BACI</name>
<proteinExistence type="predicted"/>
<dbReference type="GO" id="GO:0016779">
    <property type="term" value="F:nucleotidyltransferase activity"/>
    <property type="evidence" value="ECO:0007669"/>
    <property type="project" value="UniProtKB-KW"/>
</dbReference>
<dbReference type="InterPro" id="IPR050793">
    <property type="entry name" value="CMP-NeuNAc_synthase"/>
</dbReference>
<dbReference type="Pfam" id="PF02348">
    <property type="entry name" value="CTP_transf_3"/>
    <property type="match status" value="1"/>
</dbReference>
<reference evidence="2" key="1">
    <citation type="journal article" date="2019" name="Int. J. Syst. Evol. Microbiol.">
        <title>The Global Catalogue of Microorganisms (GCM) 10K type strain sequencing project: providing services to taxonomists for standard genome sequencing and annotation.</title>
        <authorList>
            <consortium name="The Broad Institute Genomics Platform"/>
            <consortium name="The Broad Institute Genome Sequencing Center for Infectious Disease"/>
            <person name="Wu L."/>
            <person name="Ma J."/>
        </authorList>
    </citation>
    <scope>NUCLEOTIDE SEQUENCE [LARGE SCALE GENOMIC DNA]</scope>
    <source>
        <strain evidence="2">R28</strain>
    </source>
</reference>
<dbReference type="SUPFAM" id="SSF53448">
    <property type="entry name" value="Nucleotide-diphospho-sugar transferases"/>
    <property type="match status" value="1"/>
</dbReference>
<dbReference type="RefSeq" id="WP_377557533.1">
    <property type="nucleotide sequence ID" value="NZ_JBHUHQ010000016.1"/>
</dbReference>
<comment type="caution">
    <text evidence="1">The sequence shown here is derived from an EMBL/GenBank/DDBJ whole genome shotgun (WGS) entry which is preliminary data.</text>
</comment>
<evidence type="ECO:0000313" key="1">
    <source>
        <dbReference type="EMBL" id="MFD2044933.1"/>
    </source>
</evidence>